<name>A0A1A8J6Y2_NOTKU</name>
<keyword evidence="3" id="KW-0472">Membrane</keyword>
<keyword evidence="3" id="KW-1133">Transmembrane helix</keyword>
<reference evidence="4" key="2">
    <citation type="submission" date="2016-06" db="EMBL/GenBank/DDBJ databases">
        <title>The genome of a short-lived fish provides insights into sex chromosome evolution and the genetic control of aging.</title>
        <authorList>
            <person name="Reichwald K."/>
            <person name="Felder M."/>
            <person name="Petzold A."/>
            <person name="Koch P."/>
            <person name="Groth M."/>
            <person name="Platzer M."/>
        </authorList>
    </citation>
    <scope>NUCLEOTIDE SEQUENCE</scope>
    <source>
        <tissue evidence="4">Brain</tissue>
    </source>
</reference>
<dbReference type="PANTHER" id="PTHR15268">
    <property type="entry name" value="THRAP3/BCLAF1"/>
    <property type="match status" value="1"/>
</dbReference>
<organism evidence="4">
    <name type="scientific">Nothobranchius kuhntae</name>
    <name type="common">Beira killifish</name>
    <dbReference type="NCBI Taxonomy" id="321403"/>
    <lineage>
        <taxon>Eukaryota</taxon>
        <taxon>Metazoa</taxon>
        <taxon>Chordata</taxon>
        <taxon>Craniata</taxon>
        <taxon>Vertebrata</taxon>
        <taxon>Euteleostomi</taxon>
        <taxon>Actinopterygii</taxon>
        <taxon>Neopterygii</taxon>
        <taxon>Teleostei</taxon>
        <taxon>Neoteleostei</taxon>
        <taxon>Acanthomorphata</taxon>
        <taxon>Ovalentaria</taxon>
        <taxon>Atherinomorphae</taxon>
        <taxon>Cyprinodontiformes</taxon>
        <taxon>Nothobranchiidae</taxon>
        <taxon>Nothobranchius</taxon>
    </lineage>
</organism>
<keyword evidence="4" id="KW-0675">Receptor</keyword>
<dbReference type="GO" id="GO:0045944">
    <property type="term" value="P:positive regulation of transcription by RNA polymerase II"/>
    <property type="evidence" value="ECO:0007669"/>
    <property type="project" value="TreeGrafter"/>
</dbReference>
<dbReference type="GO" id="GO:0003677">
    <property type="term" value="F:DNA binding"/>
    <property type="evidence" value="ECO:0007669"/>
    <property type="project" value="TreeGrafter"/>
</dbReference>
<gene>
    <name evidence="4" type="primary">THRAP3B</name>
</gene>
<dbReference type="GO" id="GO:0016592">
    <property type="term" value="C:mediator complex"/>
    <property type="evidence" value="ECO:0007669"/>
    <property type="project" value="TreeGrafter"/>
</dbReference>
<feature type="compositionally biased region" description="Low complexity" evidence="2">
    <location>
        <begin position="130"/>
        <end position="140"/>
    </location>
</feature>
<dbReference type="PANTHER" id="PTHR15268:SF16">
    <property type="entry name" value="THYROID HORMONE RECEPTOR-ASSOCIATED PROTEIN 3"/>
    <property type="match status" value="1"/>
</dbReference>
<accession>A0A1A8J6Y2</accession>
<feature type="transmembrane region" description="Helical" evidence="3">
    <location>
        <begin position="62"/>
        <end position="80"/>
    </location>
</feature>
<feature type="region of interest" description="Disordered" evidence="2">
    <location>
        <begin position="109"/>
        <end position="167"/>
    </location>
</feature>
<evidence type="ECO:0000256" key="2">
    <source>
        <dbReference type="SAM" id="MobiDB-lite"/>
    </source>
</evidence>
<keyword evidence="3" id="KW-0812">Transmembrane</keyword>
<dbReference type="Pfam" id="PF15440">
    <property type="entry name" value="THRAP3_BCLAF1"/>
    <property type="match status" value="1"/>
</dbReference>
<evidence type="ECO:0000313" key="4">
    <source>
        <dbReference type="EMBL" id="SBR05387.1"/>
    </source>
</evidence>
<comment type="similarity">
    <text evidence="1">Belongs to the BCLAF1/THRAP3 family.</text>
</comment>
<proteinExistence type="inferred from homology"/>
<dbReference type="GO" id="GO:0003712">
    <property type="term" value="F:transcription coregulator activity"/>
    <property type="evidence" value="ECO:0007669"/>
    <property type="project" value="TreeGrafter"/>
</dbReference>
<evidence type="ECO:0000256" key="3">
    <source>
        <dbReference type="SAM" id="Phobius"/>
    </source>
</evidence>
<sequence>MTLSERFAVYQRKAAEAEMMKPRKSPEIHRRIDVSPSAFKRHPHLFEDVDECSYKVTRALEMFLWSVSLSAGVFSFVLFFQRIPVKSLKETSWTSAWILKDVRGLLGRSGTTGEKEAGAPKAPEGPVGTGPPTSLGSTTRSPRRVRRNETALHPPPPPLPPQCFRCI</sequence>
<dbReference type="AlphaFoldDB" id="A0A1A8J6Y2"/>
<dbReference type="EMBL" id="HAED01018942">
    <property type="protein sequence ID" value="SBR05387.1"/>
    <property type="molecule type" value="Transcribed_RNA"/>
</dbReference>
<reference evidence="4" key="1">
    <citation type="submission" date="2016-05" db="EMBL/GenBank/DDBJ databases">
        <authorList>
            <person name="Lavstsen T."/>
            <person name="Jespersen J.S."/>
        </authorList>
    </citation>
    <scope>NUCLEOTIDE SEQUENCE</scope>
    <source>
        <tissue evidence="4">Brain</tissue>
    </source>
</reference>
<dbReference type="InterPro" id="IPR029199">
    <property type="entry name" value="THRAP3_BCLAF1"/>
</dbReference>
<evidence type="ECO:0000256" key="1">
    <source>
        <dbReference type="ARBA" id="ARBA00006481"/>
    </source>
</evidence>
<protein>
    <submittedName>
        <fullName evidence="4">Thyroid hormone receptor associated protein 3b</fullName>
    </submittedName>
</protein>